<dbReference type="EMBL" id="QNBC01000030">
    <property type="protein sequence ID" value="RKX66888.1"/>
    <property type="molecule type" value="Genomic_DNA"/>
</dbReference>
<sequence>MFNIIFSNMEKIYLLIDDVNIRIWRFVAGIIETNTYIIAGARNNCFFIDMAAYFEEEFDSIKAFLKQNGLFPAFILNTHGHFDHISGADRLRNDYSIPLIISEEDNEMLTNSELNRSLMLSLDIKTRKADINIMNEKVIYAGDFDIEVIKTPGHTKGSLSFLVNGRFLFSGDTLFKGAIGRCFSLNDLTMEKKSIKEKLLVLNENTLVFPGHGDVTTIGEEKEYNKYLKL</sequence>
<dbReference type="Pfam" id="PF00753">
    <property type="entry name" value="Lactamase_B"/>
    <property type="match status" value="1"/>
</dbReference>
<dbReference type="AlphaFoldDB" id="A0A660S915"/>
<dbReference type="InterPro" id="IPR036866">
    <property type="entry name" value="RibonucZ/Hydroxyglut_hydro"/>
</dbReference>
<dbReference type="Gene3D" id="3.60.15.10">
    <property type="entry name" value="Ribonuclease Z/Hydroxyacylglutathione hydrolase-like"/>
    <property type="match status" value="1"/>
</dbReference>
<dbReference type="Proteomes" id="UP000282321">
    <property type="component" value="Unassembled WGS sequence"/>
</dbReference>
<evidence type="ECO:0000256" key="2">
    <source>
        <dbReference type="ARBA" id="ARBA00022723"/>
    </source>
</evidence>
<comment type="caution">
    <text evidence="6">The sequence shown here is derived from an EMBL/GenBank/DDBJ whole genome shotgun (WGS) entry which is preliminary data.</text>
</comment>
<keyword evidence="2" id="KW-0479">Metal-binding</keyword>
<proteinExistence type="predicted"/>
<reference evidence="6 7" key="1">
    <citation type="submission" date="2018-06" db="EMBL/GenBank/DDBJ databases">
        <title>Extensive metabolic versatility and redundancy in microbially diverse, dynamic hydrothermal sediments.</title>
        <authorList>
            <person name="Dombrowski N."/>
            <person name="Teske A."/>
            <person name="Baker B.J."/>
        </authorList>
    </citation>
    <scope>NUCLEOTIDE SEQUENCE [LARGE SCALE GENOMIC DNA]</scope>
    <source>
        <strain evidence="6">B35_G9</strain>
    </source>
</reference>
<name>A0A660S915_UNCT6</name>
<evidence type="ECO:0000313" key="6">
    <source>
        <dbReference type="EMBL" id="RKX66888.1"/>
    </source>
</evidence>
<dbReference type="CDD" id="cd06262">
    <property type="entry name" value="metallo-hydrolase-like_MBL-fold"/>
    <property type="match status" value="1"/>
</dbReference>
<comment type="cofactor">
    <cofactor evidence="1">
        <name>Zn(2+)</name>
        <dbReference type="ChEBI" id="CHEBI:29105"/>
    </cofactor>
</comment>
<evidence type="ECO:0000256" key="1">
    <source>
        <dbReference type="ARBA" id="ARBA00001947"/>
    </source>
</evidence>
<evidence type="ECO:0000313" key="7">
    <source>
        <dbReference type="Proteomes" id="UP000282321"/>
    </source>
</evidence>
<keyword evidence="3 6" id="KW-0378">Hydrolase</keyword>
<dbReference type="SMART" id="SM00849">
    <property type="entry name" value="Lactamase_B"/>
    <property type="match status" value="1"/>
</dbReference>
<evidence type="ECO:0000259" key="5">
    <source>
        <dbReference type="SMART" id="SM00849"/>
    </source>
</evidence>
<dbReference type="SUPFAM" id="SSF56281">
    <property type="entry name" value="Metallo-hydrolase/oxidoreductase"/>
    <property type="match status" value="1"/>
</dbReference>
<accession>A0A660S915</accession>
<keyword evidence="4" id="KW-0862">Zinc</keyword>
<dbReference type="PANTHER" id="PTHR46233">
    <property type="entry name" value="HYDROXYACYLGLUTATHIONE HYDROLASE GLOC"/>
    <property type="match status" value="1"/>
</dbReference>
<dbReference type="GO" id="GO:0046872">
    <property type="term" value="F:metal ion binding"/>
    <property type="evidence" value="ECO:0007669"/>
    <property type="project" value="UniProtKB-KW"/>
</dbReference>
<gene>
    <name evidence="6" type="ORF">DRP44_03170</name>
</gene>
<organism evidence="6 7">
    <name type="scientific">candidate division TA06 bacterium</name>
    <dbReference type="NCBI Taxonomy" id="2250710"/>
    <lineage>
        <taxon>Bacteria</taxon>
        <taxon>Bacteria division TA06</taxon>
    </lineage>
</organism>
<feature type="domain" description="Metallo-beta-lactamase" evidence="5">
    <location>
        <begin position="32"/>
        <end position="212"/>
    </location>
</feature>
<dbReference type="InterPro" id="IPR001279">
    <property type="entry name" value="Metallo-B-lactamas"/>
</dbReference>
<dbReference type="InterPro" id="IPR051453">
    <property type="entry name" value="MBL_Glyoxalase_II"/>
</dbReference>
<evidence type="ECO:0000256" key="3">
    <source>
        <dbReference type="ARBA" id="ARBA00022801"/>
    </source>
</evidence>
<evidence type="ECO:0000256" key="4">
    <source>
        <dbReference type="ARBA" id="ARBA00022833"/>
    </source>
</evidence>
<dbReference type="GO" id="GO:0016787">
    <property type="term" value="F:hydrolase activity"/>
    <property type="evidence" value="ECO:0007669"/>
    <property type="project" value="UniProtKB-KW"/>
</dbReference>
<dbReference type="PANTHER" id="PTHR46233:SF3">
    <property type="entry name" value="HYDROXYACYLGLUTATHIONE HYDROLASE GLOC"/>
    <property type="match status" value="1"/>
</dbReference>
<protein>
    <submittedName>
        <fullName evidence="6">MBL fold metallo-hydrolase</fullName>
    </submittedName>
</protein>